<dbReference type="OrthoDB" id="9765258at2"/>
<protein>
    <submittedName>
        <fullName evidence="2">Citrate utilization protein B</fullName>
        <ecNumber evidence="2">1.8.98.1</ecNumber>
    </submittedName>
</protein>
<feature type="transmembrane region" description="Helical" evidence="1">
    <location>
        <begin position="114"/>
        <end position="141"/>
    </location>
</feature>
<evidence type="ECO:0000256" key="1">
    <source>
        <dbReference type="SAM" id="Phobius"/>
    </source>
</evidence>
<dbReference type="NCBIfam" id="TIGR02484">
    <property type="entry name" value="CitB"/>
    <property type="match status" value="1"/>
</dbReference>
<dbReference type="SUPFAM" id="SSF103501">
    <property type="entry name" value="Respiratory nitrate reductase 1 gamma chain"/>
    <property type="match status" value="1"/>
</dbReference>
<keyword evidence="3" id="KW-1185">Reference proteome</keyword>
<dbReference type="EMBL" id="CP001751">
    <property type="protein sequence ID" value="ADE39988.1"/>
    <property type="molecule type" value="Genomic_DNA"/>
</dbReference>
<dbReference type="EC" id="1.8.98.1" evidence="2"/>
<keyword evidence="1" id="KW-1133">Transmembrane helix</keyword>
<keyword evidence="1" id="KW-0472">Membrane</keyword>
<dbReference type="STRING" id="488538.SAR116_1745"/>
<gene>
    <name evidence="2" type="ordered locus">SAR116_1745</name>
</gene>
<sequence>MNLFQLINDTNIASSAAHLETSRIMQICNACRYCEGFCAVFPAMERRRTFEEGDTAFLANLCHNCGACYHACQYAPPHEFAVNVPQTLADRRLSSYTDYAWPTPLAGLFSRNGLVVSIICVIVFSIVVGAMLAMIAPHLFWGVHLGEGAFYQIMPHSVMAGIPMAIMAFVIMSLVIGWRRYWRETGAVWGGMPSLADAFHAVATLRNLGGDNSGNGSGCSAVDERASNARKWFHHLTFYGFMLCLASTSLATLYHYLLGWEAPYGYFEAPVILGTVGGVILCIGTAGLWREKRRAAPATLSLATMGMDYAFIWLLFWVSMTGLILLAVRETSFMGVALAVHLGLVYAFFLIMPFSKFVHGLYRFAALLADAGERQVASRY</sequence>
<dbReference type="InterPro" id="IPR012830">
    <property type="entry name" value="Citrate_utilization_prot_B"/>
</dbReference>
<dbReference type="AlphaFoldDB" id="D5BME5"/>
<dbReference type="Gene3D" id="1.20.950.20">
    <property type="entry name" value="Transmembrane di-heme cytochromes, Chain C"/>
    <property type="match status" value="1"/>
</dbReference>
<feature type="transmembrane region" description="Helical" evidence="1">
    <location>
        <begin position="334"/>
        <end position="354"/>
    </location>
</feature>
<dbReference type="Proteomes" id="UP000007460">
    <property type="component" value="Chromosome"/>
</dbReference>
<feature type="transmembrane region" description="Helical" evidence="1">
    <location>
        <begin position="153"/>
        <end position="176"/>
    </location>
</feature>
<feature type="transmembrane region" description="Helical" evidence="1">
    <location>
        <begin position="236"/>
        <end position="257"/>
    </location>
</feature>
<dbReference type="eggNOG" id="COG1146">
    <property type="taxonomic scope" value="Bacteria"/>
</dbReference>
<keyword evidence="1" id="KW-0812">Transmembrane</keyword>
<proteinExistence type="predicted"/>
<dbReference type="KEGG" id="apb:SAR116_1745"/>
<name>D5BME5_PUNMI</name>
<dbReference type="SUPFAM" id="SSF54862">
    <property type="entry name" value="4Fe-4S ferredoxins"/>
    <property type="match status" value="1"/>
</dbReference>
<evidence type="ECO:0000313" key="2">
    <source>
        <dbReference type="EMBL" id="ADE39988.1"/>
    </source>
</evidence>
<keyword evidence="2" id="KW-0560">Oxidoreductase</keyword>
<accession>D5BME5</accession>
<feature type="transmembrane region" description="Helical" evidence="1">
    <location>
        <begin position="310"/>
        <end position="328"/>
    </location>
</feature>
<reference evidence="2 3" key="1">
    <citation type="journal article" date="2010" name="J. Bacteriol.">
        <title>Complete genome sequence of "Candidatus Puniceispirillum marinum" IMCC1322, a representative of the SAR116 clade in the Alphaproteobacteria.</title>
        <authorList>
            <person name="Oh H.M."/>
            <person name="Kwon K.K."/>
            <person name="Kang I."/>
            <person name="Kang S.G."/>
            <person name="Lee J.H."/>
            <person name="Kim S.J."/>
            <person name="Cho J.C."/>
        </authorList>
    </citation>
    <scope>NUCLEOTIDE SEQUENCE [LARGE SCALE GENOMIC DNA]</scope>
    <source>
        <strain evidence="2 3">IMCC1322</strain>
    </source>
</reference>
<dbReference type="HOGENOM" id="CLU_058617_1_0_5"/>
<feature type="transmembrane region" description="Helical" evidence="1">
    <location>
        <begin position="269"/>
        <end position="289"/>
    </location>
</feature>
<dbReference type="InterPro" id="IPR036197">
    <property type="entry name" value="NarG-like_sf"/>
</dbReference>
<evidence type="ECO:0000313" key="3">
    <source>
        <dbReference type="Proteomes" id="UP000007460"/>
    </source>
</evidence>
<dbReference type="RefSeq" id="WP_013046615.1">
    <property type="nucleotide sequence ID" value="NC_014010.1"/>
</dbReference>
<dbReference type="eggNOG" id="COG2181">
    <property type="taxonomic scope" value="Bacteria"/>
</dbReference>
<dbReference type="GO" id="GO:0051912">
    <property type="term" value="F:CoB--CoM heterodisulfide reductase activity"/>
    <property type="evidence" value="ECO:0007669"/>
    <property type="project" value="UniProtKB-EC"/>
</dbReference>
<organism evidence="2 3">
    <name type="scientific">Puniceispirillum marinum (strain IMCC1322)</name>
    <dbReference type="NCBI Taxonomy" id="488538"/>
    <lineage>
        <taxon>Bacteria</taxon>
        <taxon>Pseudomonadati</taxon>
        <taxon>Pseudomonadota</taxon>
        <taxon>Alphaproteobacteria</taxon>
        <taxon>Candidatus Puniceispirillales</taxon>
        <taxon>Candidatus Puniceispirillaceae</taxon>
        <taxon>Candidatus Puniceispirillum</taxon>
    </lineage>
</organism>